<evidence type="ECO:0000313" key="1">
    <source>
        <dbReference type="EMBL" id="ATA52755.1"/>
    </source>
</evidence>
<dbReference type="EMBL" id="CP023284">
    <property type="protein sequence ID" value="ATA52755.1"/>
    <property type="molecule type" value="Genomic_DNA"/>
</dbReference>
<gene>
    <name evidence="1" type="ORF">CKY39_05650</name>
</gene>
<organism evidence="1 2">
    <name type="scientific">Variovorax boronicumulans</name>
    <dbReference type="NCBI Taxonomy" id="436515"/>
    <lineage>
        <taxon>Bacteria</taxon>
        <taxon>Pseudomonadati</taxon>
        <taxon>Pseudomonadota</taxon>
        <taxon>Betaproteobacteria</taxon>
        <taxon>Burkholderiales</taxon>
        <taxon>Comamonadaceae</taxon>
        <taxon>Variovorax</taxon>
    </lineage>
</organism>
<name>A0A250DEF0_9BURK</name>
<sequence length="142" mass="15629">MTVLACAMPAWAHDFSSDVARFQTLAATRKPDSPQAVAAKLALERAQGEMEQSDVKMLLRIRSMTNAGLRALGEQPALLTSEYKRLEAALANPKTQDPARIATARETFTRLVVEMKVYTDLETMAVEQMKHALQLIESAPAN</sequence>
<dbReference type="AlphaFoldDB" id="A0A250DEF0"/>
<dbReference type="KEGG" id="vbo:CKY39_05650"/>
<protein>
    <submittedName>
        <fullName evidence="1">Uncharacterized protein</fullName>
    </submittedName>
</protein>
<reference evidence="1 2" key="1">
    <citation type="submission" date="2017-09" db="EMBL/GenBank/DDBJ databases">
        <title>The diverse metabolic capabilities of V. boronicumulans make it an excellent choice for continued studies on novel biodegradation.</title>
        <authorList>
            <person name="Sun S."/>
        </authorList>
    </citation>
    <scope>NUCLEOTIDE SEQUENCE [LARGE SCALE GENOMIC DNA]</scope>
    <source>
        <strain evidence="1 2">J1</strain>
    </source>
</reference>
<evidence type="ECO:0000313" key="2">
    <source>
        <dbReference type="Proteomes" id="UP000217154"/>
    </source>
</evidence>
<dbReference type="Proteomes" id="UP000217154">
    <property type="component" value="Chromosome"/>
</dbReference>
<proteinExistence type="predicted"/>
<accession>A0A250DEF0</accession>